<dbReference type="GO" id="GO:0003899">
    <property type="term" value="F:DNA-directed RNA polymerase activity"/>
    <property type="evidence" value="ECO:0007669"/>
    <property type="project" value="UniProtKB-EC"/>
</dbReference>
<dbReference type="Gene3D" id="1.10.287.280">
    <property type="match status" value="1"/>
</dbReference>
<organism evidence="11 12">
    <name type="scientific">Klebsiella phage KP32_isolate 192</name>
    <dbReference type="NCBI Taxonomy" id="2790304"/>
    <lineage>
        <taxon>Viruses</taxon>
        <taxon>Duplodnaviria</taxon>
        <taxon>Heunggongvirae</taxon>
        <taxon>Uroviricota</taxon>
        <taxon>Caudoviricetes</taxon>
        <taxon>Autographivirales</taxon>
        <taxon>Autotranscriptaviridae</taxon>
        <taxon>Studiervirinae</taxon>
        <taxon>Przondovirus</taxon>
        <taxon>Przondovirus KP32i192</taxon>
    </lineage>
</organism>
<dbReference type="InterPro" id="IPR024075">
    <property type="entry name" value="DNA-dir_RNA_pol_helix_hairp_sf"/>
</dbReference>
<keyword evidence="5 9" id="KW-0548">Nucleotidyltransferase</keyword>
<accession>A0A2U8USE9</accession>
<dbReference type="SUPFAM" id="SSF56672">
    <property type="entry name" value="DNA/RNA polymerases"/>
    <property type="match status" value="1"/>
</dbReference>
<dbReference type="InterPro" id="IPR029262">
    <property type="entry name" value="RPOL_N"/>
</dbReference>
<keyword evidence="6 9" id="KW-0804">Transcription</keyword>
<evidence type="ECO:0000259" key="10">
    <source>
        <dbReference type="SMART" id="SM01311"/>
    </source>
</evidence>
<evidence type="ECO:0000256" key="7">
    <source>
        <dbReference type="ARBA" id="ARBA00023314"/>
    </source>
</evidence>
<dbReference type="GO" id="GO:0003677">
    <property type="term" value="F:DNA binding"/>
    <property type="evidence" value="ECO:0007669"/>
    <property type="project" value="InterPro"/>
</dbReference>
<dbReference type="InterPro" id="IPR037159">
    <property type="entry name" value="RNA_POL_N_sf"/>
</dbReference>
<dbReference type="Gene3D" id="1.10.150.20">
    <property type="entry name" value="5' to 3' exonuclease, C-terminal subdomain"/>
    <property type="match status" value="1"/>
</dbReference>
<feature type="domain" description="DNA-directed RNA polymerase N-terminal" evidence="10">
    <location>
        <begin position="38"/>
        <end position="352"/>
    </location>
</feature>
<evidence type="ECO:0000256" key="3">
    <source>
        <dbReference type="ARBA" id="ARBA00022478"/>
    </source>
</evidence>
<evidence type="ECO:0000256" key="8">
    <source>
        <dbReference type="ARBA" id="ARBA00048552"/>
    </source>
</evidence>
<dbReference type="GO" id="GO:0019083">
    <property type="term" value="P:viral transcription"/>
    <property type="evidence" value="ECO:0007669"/>
    <property type="project" value="UniProtKB-KW"/>
</dbReference>
<proteinExistence type="inferred from homology"/>
<dbReference type="GO" id="GO:0000428">
    <property type="term" value="C:DNA-directed RNA polymerase complex"/>
    <property type="evidence" value="ECO:0007669"/>
    <property type="project" value="UniProtKB-KW"/>
</dbReference>
<dbReference type="InterPro" id="IPR043502">
    <property type="entry name" value="DNA/RNA_pol_sf"/>
</dbReference>
<dbReference type="EC" id="2.7.7.6" evidence="2 9"/>
<dbReference type="Gene3D" id="1.10.1320.10">
    <property type="entry name" value="DNA-directed RNA polymerase, N-terminal domain"/>
    <property type="match status" value="1"/>
</dbReference>
<comment type="similarity">
    <text evidence="1 9">Belongs to the phage and mitochondrial RNA polymerase family.</text>
</comment>
<evidence type="ECO:0000256" key="5">
    <source>
        <dbReference type="ARBA" id="ARBA00022695"/>
    </source>
</evidence>
<evidence type="ECO:0000256" key="6">
    <source>
        <dbReference type="ARBA" id="ARBA00023163"/>
    </source>
</evidence>
<dbReference type="PROSITE" id="PS00900">
    <property type="entry name" value="RNA_POL_PHAGE_1"/>
    <property type="match status" value="1"/>
</dbReference>
<dbReference type="InterPro" id="IPR002092">
    <property type="entry name" value="DNA-dir_Rpol_phage-type"/>
</dbReference>
<evidence type="ECO:0000313" key="12">
    <source>
        <dbReference type="Proteomes" id="UP000246427"/>
    </source>
</evidence>
<dbReference type="KEGG" id="vg:77057398"/>
<dbReference type="RefSeq" id="YP_009801311.1">
    <property type="nucleotide sequence ID" value="NC_047968.1"/>
</dbReference>
<evidence type="ECO:0000256" key="2">
    <source>
        <dbReference type="ARBA" id="ARBA00012418"/>
    </source>
</evidence>
<keyword evidence="7" id="KW-1195">Viral transcription</keyword>
<evidence type="ECO:0000256" key="1">
    <source>
        <dbReference type="ARBA" id="ARBA00009493"/>
    </source>
</evidence>
<evidence type="ECO:0000256" key="9">
    <source>
        <dbReference type="RuleBase" id="RU003805"/>
    </source>
</evidence>
<reference evidence="11 12" key="1">
    <citation type="submission" date="2018-04" db="EMBL/GenBank/DDBJ databases">
        <title>Klebsiella phage.</title>
        <authorList>
            <person name="Kozlova Y.N."/>
            <person name="Morozova V.V."/>
            <person name="Tikunov A.Y."/>
            <person name="Klopotova M.R."/>
            <person name="Fofanov M.V."/>
            <person name="Tikunova N.V."/>
        </authorList>
    </citation>
    <scope>NUCLEOTIDE SEQUENCE [LARGE SCALE GENOMIC DNA]</scope>
    <source>
        <strain evidence="11">192</strain>
    </source>
</reference>
<keyword evidence="4 9" id="KW-0808">Transferase</keyword>
<dbReference type="Pfam" id="PF14700">
    <property type="entry name" value="RPOL_N"/>
    <property type="match status" value="1"/>
</dbReference>
<keyword evidence="3 9" id="KW-0240">DNA-directed RNA polymerase</keyword>
<dbReference type="GO" id="GO:0006351">
    <property type="term" value="P:DNA-templated transcription"/>
    <property type="evidence" value="ECO:0007669"/>
    <property type="project" value="InterPro"/>
</dbReference>
<dbReference type="GeneID" id="77057398"/>
<dbReference type="Pfam" id="PF00940">
    <property type="entry name" value="RNA_pol"/>
    <property type="match status" value="1"/>
</dbReference>
<name>A0A2U8USE9_9CAUD</name>
<dbReference type="InterPro" id="IPR046950">
    <property type="entry name" value="DNA-dir_Rpol_C_phage-type"/>
</dbReference>
<comment type="catalytic activity">
    <reaction evidence="8 9">
        <text>RNA(n) + a ribonucleoside 5'-triphosphate = RNA(n+1) + diphosphate</text>
        <dbReference type="Rhea" id="RHEA:21248"/>
        <dbReference type="Rhea" id="RHEA-COMP:14527"/>
        <dbReference type="Rhea" id="RHEA-COMP:17342"/>
        <dbReference type="ChEBI" id="CHEBI:33019"/>
        <dbReference type="ChEBI" id="CHEBI:61557"/>
        <dbReference type="ChEBI" id="CHEBI:140395"/>
        <dbReference type="EC" id="2.7.7.6"/>
    </reaction>
</comment>
<keyword evidence="12" id="KW-1185">Reference proteome</keyword>
<sequence>MRHTMNALNIARNDFSEIELAAIPYNILSEHYGDKLAREQLALEHEAYELGEQRFLKMLERQVKAGEFADNVAAKPLVLTLHPQLTKRIDDWKEEQANARGKKPRAYYPIKHGVPSELALSMGAEVLKEKRGVSSEAIALLTIKVVLGTLTDASKATIQQVSSQLGKALEDEARFGRIREQEAAYFKKNVADQLDKRVGHVYKKAFMQVVEADMISKGMLGGDKWASWKTDEQMHVGTKLLELLIEGTGLVEMTKNKMADGSDDVTSMQMVQLAPAFVELLSKRAGALAGISPMHQPCVVPPKPWVETVGGGYWSVGRRPLALVRTHSKKALRRYEDVHMPEVYKAVNLAQNTPWKVNKKVLAVVNEIINWKHCPVADVPAIEREELPPRPDDIDTNEVARKAWRKEAAAVYRKDKARQSRRLSMEFMVAQANKFANHKAIWFPYNMDWRGRVYAVSMFNPQGNDMTKGMLTLAKGKPIGLDGFYWLKIHGANCAGVDKVPFPERIKFIEENEGNILASAADPLNNTWWTQQDSPFCFLAFCFEYAGVKHHGLNYNCSLPLAFDGSCSGIQHFSAMLRDSIGGRAVNLLPSDTVQDIYKIVADKVNEVLHQHAVNGSQTVVEQIADKETGEFREKVTLGESVLAAQWLQYGVTRKVTKRSVMTLAYGSKEFGFRQQVLEDTIQPAIDNGEGLMFTHPNQAAGYMAKLIWDAVTVTVVAAVEAMNWLKSAAKLLAAEVKDKKTKEVLRKRCAIHWVTPDGFPVWQEYRKQNQARLKLVFLGQANVKMTYNTGKDSEIDAHKQESGIAPNFVHSQDGSHLRMTVVHANEVYGIDSFALIHDSFGTIPADAGNLFKAVRETMVKTYEDNDVIADFYDQFADQLHESQLDKMPAVPAKGDLNLRDILESDFAFA</sequence>
<evidence type="ECO:0000313" key="11">
    <source>
        <dbReference type="EMBL" id="AWN07052.1"/>
    </source>
</evidence>
<dbReference type="PANTHER" id="PTHR10102:SF0">
    <property type="entry name" value="DNA-DIRECTED RNA POLYMERASE, MITOCHONDRIAL"/>
    <property type="match status" value="1"/>
</dbReference>
<evidence type="ECO:0000256" key="4">
    <source>
        <dbReference type="ARBA" id="ARBA00022679"/>
    </source>
</evidence>
<protein>
    <recommendedName>
        <fullName evidence="2 9">DNA-directed RNA polymerase</fullName>
        <ecNumber evidence="2 9">2.7.7.6</ecNumber>
    </recommendedName>
</protein>
<dbReference type="EMBL" id="MH172261">
    <property type="protein sequence ID" value="AWN07052.1"/>
    <property type="molecule type" value="Genomic_DNA"/>
</dbReference>
<dbReference type="Gene3D" id="1.10.287.260">
    <property type="match status" value="1"/>
</dbReference>
<dbReference type="Proteomes" id="UP000246427">
    <property type="component" value="Segment"/>
</dbReference>
<dbReference type="PANTHER" id="PTHR10102">
    <property type="entry name" value="DNA-DIRECTED RNA POLYMERASE, MITOCHONDRIAL"/>
    <property type="match status" value="1"/>
</dbReference>
<dbReference type="PROSITE" id="PS00489">
    <property type="entry name" value="RNA_POL_PHAGE_2"/>
    <property type="match status" value="1"/>
</dbReference>
<dbReference type="SMART" id="SM01311">
    <property type="entry name" value="RPOL_N"/>
    <property type="match status" value="1"/>
</dbReference>
<comment type="function">
    <text evidence="9">DNA-dependent RNA polymerase catalyzes the transcription of DNA into RNA using the four ribonucleoside triphosphates as substrates.</text>
</comment>